<evidence type="ECO:0000313" key="2">
    <source>
        <dbReference type="Proteomes" id="UP001321542"/>
    </source>
</evidence>
<sequence>MTSQPTNPIDRMILADSLDIALGGGCGLCDTEATHMCAGCGRCNCHNHTACVRPNTEQPVIEHTIRCETGPATVQARGYMPGLLVYRIPEHVDTDSPLRWRLGHYSGLLIAVAASEHEAHAGAHEIANRADWTGSAMEVRTAVVELADLYEDLAFVGCHHPEGGR</sequence>
<dbReference type="RefSeq" id="WP_286255435.1">
    <property type="nucleotide sequence ID" value="NZ_AP018448.1"/>
</dbReference>
<dbReference type="EMBL" id="AP018448">
    <property type="protein sequence ID" value="BBC35240.1"/>
    <property type="molecule type" value="Genomic_DNA"/>
</dbReference>
<evidence type="ECO:0000313" key="1">
    <source>
        <dbReference type="EMBL" id="BBC35240.1"/>
    </source>
</evidence>
<protein>
    <submittedName>
        <fullName evidence="1">Uncharacterized protein</fullName>
    </submittedName>
</protein>
<keyword evidence="2" id="KW-1185">Reference proteome</keyword>
<proteinExistence type="predicted"/>
<dbReference type="Proteomes" id="UP001321542">
    <property type="component" value="Chromosome"/>
</dbReference>
<reference evidence="1 2" key="2">
    <citation type="journal article" date="2023" name="ChemBioChem">
        <title>Acyltransferase Domain Exchange between Two Independent Type I Polyketide Synthases in the Same Producer Strain of Macrolide Antibiotics.</title>
        <authorList>
            <person name="Kudo F."/>
            <person name="Kishikawa K."/>
            <person name="Tsuboi K."/>
            <person name="Kido T."/>
            <person name="Usui T."/>
            <person name="Hashimoto J."/>
            <person name="Shin-Ya K."/>
            <person name="Miyanaga A."/>
            <person name="Eguchi T."/>
        </authorList>
    </citation>
    <scope>NUCLEOTIDE SEQUENCE [LARGE SCALE GENOMIC DNA]</scope>
    <source>
        <strain evidence="1 2">A-8890</strain>
    </source>
</reference>
<gene>
    <name evidence="1" type="ORF">SGFS_065340</name>
</gene>
<reference evidence="1 2" key="1">
    <citation type="journal article" date="2010" name="ChemBioChem">
        <title>Cloning and characterization of the biosynthetic gene cluster of 16-membered macrolide antibiotic FD-891: involvement of a dual functional cytochrome P450 monooxygenase catalyzing epoxidation and hydroxylation.</title>
        <authorList>
            <person name="Kudo F."/>
            <person name="Motegi A."/>
            <person name="Mizoue K."/>
            <person name="Eguchi T."/>
        </authorList>
    </citation>
    <scope>NUCLEOTIDE SEQUENCE [LARGE SCALE GENOMIC DNA]</scope>
    <source>
        <strain evidence="1 2">A-8890</strain>
    </source>
</reference>
<organism evidence="1 2">
    <name type="scientific">Streptomyces graminofaciens</name>
    <dbReference type="NCBI Taxonomy" id="68212"/>
    <lineage>
        <taxon>Bacteria</taxon>
        <taxon>Bacillati</taxon>
        <taxon>Actinomycetota</taxon>
        <taxon>Actinomycetes</taxon>
        <taxon>Kitasatosporales</taxon>
        <taxon>Streptomycetaceae</taxon>
        <taxon>Streptomyces</taxon>
    </lineage>
</organism>
<accession>A0ABM9SCA8</accession>
<name>A0ABM9SCA8_9ACTN</name>